<evidence type="ECO:0000313" key="2">
    <source>
        <dbReference type="Proteomes" id="UP000000600"/>
    </source>
</evidence>
<dbReference type="RefSeq" id="XP_001450338.1">
    <property type="nucleotide sequence ID" value="XM_001450301.1"/>
</dbReference>
<accession>A0DIS4</accession>
<dbReference type="KEGG" id="ptm:GSPATT00017298001"/>
<dbReference type="HOGENOM" id="CLU_3018419_0_0_1"/>
<dbReference type="EMBL" id="CT868452">
    <property type="protein sequence ID" value="CAK82941.1"/>
    <property type="molecule type" value="Genomic_DNA"/>
</dbReference>
<protein>
    <submittedName>
        <fullName evidence="1">Uncharacterized protein</fullName>
    </submittedName>
</protein>
<sequence>MEQETYENKQRLYYAKNEKHLNLFKISQLQCQARKYEELLNNPRLPFPEQQIRQQI</sequence>
<proteinExistence type="predicted"/>
<dbReference type="OrthoDB" id="188741at2759"/>
<evidence type="ECO:0000313" key="1">
    <source>
        <dbReference type="EMBL" id="CAK82941.1"/>
    </source>
</evidence>
<name>A0DIS4_PARTE</name>
<dbReference type="AlphaFoldDB" id="A0DIS4"/>
<dbReference type="InParanoid" id="A0DIS4"/>
<organism evidence="1 2">
    <name type="scientific">Paramecium tetraurelia</name>
    <dbReference type="NCBI Taxonomy" id="5888"/>
    <lineage>
        <taxon>Eukaryota</taxon>
        <taxon>Sar</taxon>
        <taxon>Alveolata</taxon>
        <taxon>Ciliophora</taxon>
        <taxon>Intramacronucleata</taxon>
        <taxon>Oligohymenophorea</taxon>
        <taxon>Peniculida</taxon>
        <taxon>Parameciidae</taxon>
        <taxon>Paramecium</taxon>
    </lineage>
</organism>
<dbReference type="GeneID" id="5036123"/>
<gene>
    <name evidence="1" type="ORF">GSPATT00017298001</name>
</gene>
<keyword evidence="2" id="KW-1185">Reference proteome</keyword>
<reference evidence="1 2" key="1">
    <citation type="journal article" date="2006" name="Nature">
        <title>Global trends of whole-genome duplications revealed by the ciliate Paramecium tetraurelia.</title>
        <authorList>
            <consortium name="Genoscope"/>
            <person name="Aury J.-M."/>
            <person name="Jaillon O."/>
            <person name="Duret L."/>
            <person name="Noel B."/>
            <person name="Jubin C."/>
            <person name="Porcel B.M."/>
            <person name="Segurens B."/>
            <person name="Daubin V."/>
            <person name="Anthouard V."/>
            <person name="Aiach N."/>
            <person name="Arnaiz O."/>
            <person name="Billaut A."/>
            <person name="Beisson J."/>
            <person name="Blanc I."/>
            <person name="Bouhouche K."/>
            <person name="Camara F."/>
            <person name="Duharcourt S."/>
            <person name="Guigo R."/>
            <person name="Gogendeau D."/>
            <person name="Katinka M."/>
            <person name="Keller A.-M."/>
            <person name="Kissmehl R."/>
            <person name="Klotz C."/>
            <person name="Koll F."/>
            <person name="Le Moue A."/>
            <person name="Lepere C."/>
            <person name="Malinsky S."/>
            <person name="Nowacki M."/>
            <person name="Nowak J.K."/>
            <person name="Plattner H."/>
            <person name="Poulain J."/>
            <person name="Ruiz F."/>
            <person name="Serrano V."/>
            <person name="Zagulski M."/>
            <person name="Dessen P."/>
            <person name="Betermier M."/>
            <person name="Weissenbach J."/>
            <person name="Scarpelli C."/>
            <person name="Schachter V."/>
            <person name="Sperling L."/>
            <person name="Meyer E."/>
            <person name="Cohen J."/>
            <person name="Wincker P."/>
        </authorList>
    </citation>
    <scope>NUCLEOTIDE SEQUENCE [LARGE SCALE GENOMIC DNA]</scope>
    <source>
        <strain evidence="1 2">Stock d4-2</strain>
    </source>
</reference>
<dbReference type="Proteomes" id="UP000000600">
    <property type="component" value="Unassembled WGS sequence"/>
</dbReference>